<evidence type="ECO:0000256" key="13">
    <source>
        <dbReference type="ARBA" id="ARBA00023180"/>
    </source>
</evidence>
<comment type="similarity">
    <text evidence="4">Belongs to the NAD(P)-dependent epimerase/dehydratase family. UDP-glucuronic acid decarboxylase subfamily.</text>
</comment>
<evidence type="ECO:0000256" key="3">
    <source>
        <dbReference type="ARBA" id="ARBA00005100"/>
    </source>
</evidence>
<evidence type="ECO:0000259" key="15">
    <source>
        <dbReference type="Pfam" id="PF16363"/>
    </source>
</evidence>
<feature type="domain" description="NAD(P)-binding" evidence="15">
    <location>
        <begin position="4"/>
        <end position="297"/>
    </location>
</feature>
<dbReference type="GO" id="GO:0005737">
    <property type="term" value="C:cytoplasm"/>
    <property type="evidence" value="ECO:0007669"/>
    <property type="project" value="TreeGrafter"/>
</dbReference>
<protein>
    <recommendedName>
        <fullName evidence="5">UDP-glucuronate decarboxylase</fullName>
        <ecNumber evidence="5">4.1.1.35</ecNumber>
    </recommendedName>
</protein>
<dbReference type="PANTHER" id="PTHR43078:SF6">
    <property type="entry name" value="UDP-GLUCURONIC ACID DECARBOXYLASE 1"/>
    <property type="match status" value="1"/>
</dbReference>
<evidence type="ECO:0000256" key="2">
    <source>
        <dbReference type="ARBA" id="ARBA00004447"/>
    </source>
</evidence>
<dbReference type="GO" id="GO:0033320">
    <property type="term" value="P:UDP-D-xylose biosynthetic process"/>
    <property type="evidence" value="ECO:0007669"/>
    <property type="project" value="UniProtKB-UniPathway"/>
</dbReference>
<sequence>MIHLVSGGAGLIGSHIIDDLLGKKNKVICIDNFSTGNKKNIIKWLKDDRFKLIEQDITKPVDLEVNRIWHFACPASPTKYKIDPINTSRTSFIGTYNMLELAKKNNARILIASSSEIYGNPKVHPQPESYFGYVNPISKRSCYVEGKRFCESLALDYLRIHKTDIRIARIFNTYGPRMAQKDGRVISNFISQAICGKPIYIYGSGDQTRSFCYVDDLIQGLKKIMNSNYNLPINLGSQEELSILNLAKLIKKKINDKVDIVYMKELEDDPIRRQPDTDLAVKLLKWKAKTLIEDGLELTIKNFLNN</sequence>
<name>Q1PL99_PROMR</name>
<dbReference type="InterPro" id="IPR044516">
    <property type="entry name" value="UXS-like"/>
</dbReference>
<keyword evidence="6" id="KW-0812">Transmembrane</keyword>
<proteinExistence type="inferred from homology"/>
<comment type="cofactor">
    <cofactor evidence="1">
        <name>NAD(+)</name>
        <dbReference type="ChEBI" id="CHEBI:57540"/>
    </cofactor>
</comment>
<keyword evidence="9" id="KW-1133">Transmembrane helix</keyword>
<comment type="subcellular location">
    <subcellularLocation>
        <location evidence="2">Golgi apparatus</location>
        <location evidence="2">Golgi stack membrane</location>
        <topology evidence="2">Single-pass type II membrane protein</topology>
    </subcellularLocation>
</comment>
<organism evidence="16">
    <name type="scientific">uncultured Prochlorococcus marinus clone ASNC1363</name>
    <dbReference type="NCBI Taxonomy" id="379364"/>
    <lineage>
        <taxon>Bacteria</taxon>
        <taxon>Bacillati</taxon>
        <taxon>Cyanobacteriota</taxon>
        <taxon>Cyanophyceae</taxon>
        <taxon>Synechococcales</taxon>
        <taxon>Prochlorococcaceae</taxon>
        <taxon>Prochlorococcus</taxon>
    </lineage>
</organism>
<dbReference type="Pfam" id="PF16363">
    <property type="entry name" value="GDP_Man_Dehyd"/>
    <property type="match status" value="1"/>
</dbReference>
<reference evidence="16" key="1">
    <citation type="journal article" date="2006" name="Science">
        <title>Genomic islands and the ecology and evolution of Prochlorococcus.</title>
        <authorList>
            <person name="Coleman M.L."/>
            <person name="Sullivan M.B."/>
            <person name="Martiny A.C."/>
            <person name="Steglich C."/>
            <person name="Barry K."/>
            <person name="Delong E.F."/>
            <person name="Chisholm S.W."/>
        </authorList>
    </citation>
    <scope>NUCLEOTIDE SEQUENCE</scope>
</reference>
<evidence type="ECO:0000256" key="5">
    <source>
        <dbReference type="ARBA" id="ARBA00012290"/>
    </source>
</evidence>
<dbReference type="InterPro" id="IPR036291">
    <property type="entry name" value="NAD(P)-bd_dom_sf"/>
</dbReference>
<reference evidence="16" key="2">
    <citation type="submission" date="2006-04" db="EMBL/GenBank/DDBJ databases">
        <title>Sequencing of the draft fosmids and assembly of Prochlorococcus marinus environmental genome fragment.</title>
        <authorList>
            <consortium name="US DOE Joint Genome Institute (JGI)"/>
            <person name="Copeland A."/>
            <person name="Lucas S."/>
            <person name="Lapidus A."/>
            <person name="Barry K."/>
            <person name="Detter J.C."/>
            <person name="Glavina T."/>
            <person name="Hammon N."/>
            <person name="Israni S."/>
            <person name="Richardson P."/>
        </authorList>
    </citation>
    <scope>NUCLEOTIDE SEQUENCE</scope>
</reference>
<evidence type="ECO:0000256" key="11">
    <source>
        <dbReference type="ARBA" id="ARBA00023034"/>
    </source>
</evidence>
<evidence type="ECO:0000256" key="7">
    <source>
        <dbReference type="ARBA" id="ARBA00022793"/>
    </source>
</evidence>
<keyword evidence="8" id="KW-0735">Signal-anchor</keyword>
<dbReference type="SUPFAM" id="SSF51735">
    <property type="entry name" value="NAD(P)-binding Rossmann-fold domains"/>
    <property type="match status" value="1"/>
</dbReference>
<keyword evidence="7" id="KW-0210">Decarboxylase</keyword>
<keyword evidence="11" id="KW-0333">Golgi apparatus</keyword>
<evidence type="ECO:0000256" key="9">
    <source>
        <dbReference type="ARBA" id="ARBA00022989"/>
    </source>
</evidence>
<dbReference type="GO" id="GO:0042732">
    <property type="term" value="P:D-xylose metabolic process"/>
    <property type="evidence" value="ECO:0007669"/>
    <property type="project" value="InterPro"/>
</dbReference>
<dbReference type="GO" id="GO:0070403">
    <property type="term" value="F:NAD+ binding"/>
    <property type="evidence" value="ECO:0007669"/>
    <property type="project" value="InterPro"/>
</dbReference>
<evidence type="ECO:0000256" key="12">
    <source>
        <dbReference type="ARBA" id="ARBA00023136"/>
    </source>
</evidence>
<dbReference type="InterPro" id="IPR016040">
    <property type="entry name" value="NAD(P)-bd_dom"/>
</dbReference>
<dbReference type="FunFam" id="3.40.50.720:FF:000065">
    <property type="entry name" value="UDP-glucuronic acid decarboxylase 1"/>
    <property type="match status" value="1"/>
</dbReference>
<evidence type="ECO:0000256" key="4">
    <source>
        <dbReference type="ARBA" id="ARBA00007505"/>
    </source>
</evidence>
<dbReference type="UniPathway" id="UPA00796">
    <property type="reaction ID" value="UER00771"/>
</dbReference>
<dbReference type="GO" id="GO:0048040">
    <property type="term" value="F:UDP-glucuronate decarboxylase activity"/>
    <property type="evidence" value="ECO:0007669"/>
    <property type="project" value="UniProtKB-EC"/>
</dbReference>
<evidence type="ECO:0000313" key="16">
    <source>
        <dbReference type="EMBL" id="ABE10792.1"/>
    </source>
</evidence>
<keyword evidence="10" id="KW-0520">NAD</keyword>
<dbReference type="PANTHER" id="PTHR43078">
    <property type="entry name" value="UDP-GLUCURONIC ACID DECARBOXYLASE-RELATED"/>
    <property type="match status" value="1"/>
</dbReference>
<keyword evidence="12" id="KW-0472">Membrane</keyword>
<evidence type="ECO:0000256" key="10">
    <source>
        <dbReference type="ARBA" id="ARBA00023027"/>
    </source>
</evidence>
<keyword evidence="13" id="KW-0325">Glycoprotein</keyword>
<gene>
    <name evidence="16" type="ORF">ASNC1363_0010</name>
</gene>
<dbReference type="Gene3D" id="3.90.25.10">
    <property type="entry name" value="UDP-galactose 4-epimerase, domain 1"/>
    <property type="match status" value="1"/>
</dbReference>
<evidence type="ECO:0000256" key="6">
    <source>
        <dbReference type="ARBA" id="ARBA00022692"/>
    </source>
</evidence>
<comment type="pathway">
    <text evidence="3">Nucleotide-sugar biosynthesis; UDP-alpha-D-xylose biosynthesis; UDP-alpha-D-xylose from UDP-alpha-D-glucuronate: step 1/1.</text>
</comment>
<keyword evidence="14" id="KW-0456">Lyase</keyword>
<evidence type="ECO:0000256" key="1">
    <source>
        <dbReference type="ARBA" id="ARBA00001911"/>
    </source>
</evidence>
<dbReference type="AlphaFoldDB" id="Q1PL99"/>
<evidence type="ECO:0000256" key="8">
    <source>
        <dbReference type="ARBA" id="ARBA00022968"/>
    </source>
</evidence>
<dbReference type="EC" id="4.1.1.35" evidence="5"/>
<dbReference type="EMBL" id="DQ366712">
    <property type="protein sequence ID" value="ABE10792.1"/>
    <property type="molecule type" value="Genomic_DNA"/>
</dbReference>
<accession>Q1PL99</accession>
<dbReference type="Gene3D" id="3.40.50.720">
    <property type="entry name" value="NAD(P)-binding Rossmann-like Domain"/>
    <property type="match status" value="1"/>
</dbReference>
<evidence type="ECO:0000256" key="14">
    <source>
        <dbReference type="ARBA" id="ARBA00023239"/>
    </source>
</evidence>